<feature type="transmembrane region" description="Helical" evidence="1">
    <location>
        <begin position="50"/>
        <end position="70"/>
    </location>
</feature>
<sequence length="80" mass="9187">MLFKLPIAQKFTKRKDASRLNDALYPFYFTIMGMVFGGVLILSAVNNFLFFEWLALSMTIIMGLMTIHLLGNQQTIKHKS</sequence>
<evidence type="ECO:0000313" key="3">
    <source>
        <dbReference type="Proteomes" id="UP001250662"/>
    </source>
</evidence>
<keyword evidence="1" id="KW-0472">Membrane</keyword>
<keyword evidence="1" id="KW-1133">Transmembrane helix</keyword>
<protein>
    <submittedName>
        <fullName evidence="2">Uncharacterized protein</fullName>
    </submittedName>
</protein>
<accession>A0ABU3BCF8</accession>
<organism evidence="2 3">
    <name type="scientific">Croceitalea vernalis</name>
    <dbReference type="NCBI Taxonomy" id="3075599"/>
    <lineage>
        <taxon>Bacteria</taxon>
        <taxon>Pseudomonadati</taxon>
        <taxon>Bacteroidota</taxon>
        <taxon>Flavobacteriia</taxon>
        <taxon>Flavobacteriales</taxon>
        <taxon>Flavobacteriaceae</taxon>
        <taxon>Croceitalea</taxon>
    </lineage>
</organism>
<dbReference type="EMBL" id="JAVRHU010000001">
    <property type="protein sequence ID" value="MDT0620154.1"/>
    <property type="molecule type" value="Genomic_DNA"/>
</dbReference>
<comment type="caution">
    <text evidence="2">The sequence shown here is derived from an EMBL/GenBank/DDBJ whole genome shotgun (WGS) entry which is preliminary data.</text>
</comment>
<evidence type="ECO:0000256" key="1">
    <source>
        <dbReference type="SAM" id="Phobius"/>
    </source>
</evidence>
<reference evidence="2 3" key="1">
    <citation type="submission" date="2023-09" db="EMBL/GenBank/DDBJ databases">
        <authorList>
            <person name="Rey-Velasco X."/>
        </authorList>
    </citation>
    <scope>NUCLEOTIDE SEQUENCE [LARGE SCALE GENOMIC DNA]</scope>
    <source>
        <strain evidence="2 3">P007</strain>
    </source>
</reference>
<evidence type="ECO:0000313" key="2">
    <source>
        <dbReference type="EMBL" id="MDT0620154.1"/>
    </source>
</evidence>
<dbReference type="Proteomes" id="UP001250662">
    <property type="component" value="Unassembled WGS sequence"/>
</dbReference>
<proteinExistence type="predicted"/>
<keyword evidence="3" id="KW-1185">Reference proteome</keyword>
<name>A0ABU3BCF8_9FLAO</name>
<dbReference type="RefSeq" id="WP_311383815.1">
    <property type="nucleotide sequence ID" value="NZ_JAVRHU010000001.1"/>
</dbReference>
<keyword evidence="1" id="KW-0812">Transmembrane</keyword>
<feature type="transmembrane region" description="Helical" evidence="1">
    <location>
        <begin position="23"/>
        <end position="44"/>
    </location>
</feature>
<gene>
    <name evidence="2" type="ORF">RM520_00880</name>
</gene>